<evidence type="ECO:0000256" key="1">
    <source>
        <dbReference type="SAM" id="MobiDB-lite"/>
    </source>
</evidence>
<feature type="compositionally biased region" description="Polar residues" evidence="1">
    <location>
        <begin position="11"/>
        <end position="20"/>
    </location>
</feature>
<evidence type="ECO:0000313" key="2">
    <source>
        <dbReference type="EMBL" id="KAK9911735.1"/>
    </source>
</evidence>
<feature type="region of interest" description="Disordered" evidence="1">
    <location>
        <begin position="1"/>
        <end position="20"/>
    </location>
</feature>
<dbReference type="Proteomes" id="UP001457282">
    <property type="component" value="Unassembled WGS sequence"/>
</dbReference>
<gene>
    <name evidence="2" type="ORF">M0R45_035627</name>
</gene>
<organism evidence="2 3">
    <name type="scientific">Rubus argutus</name>
    <name type="common">Southern blackberry</name>
    <dbReference type="NCBI Taxonomy" id="59490"/>
    <lineage>
        <taxon>Eukaryota</taxon>
        <taxon>Viridiplantae</taxon>
        <taxon>Streptophyta</taxon>
        <taxon>Embryophyta</taxon>
        <taxon>Tracheophyta</taxon>
        <taxon>Spermatophyta</taxon>
        <taxon>Magnoliopsida</taxon>
        <taxon>eudicotyledons</taxon>
        <taxon>Gunneridae</taxon>
        <taxon>Pentapetalae</taxon>
        <taxon>rosids</taxon>
        <taxon>fabids</taxon>
        <taxon>Rosales</taxon>
        <taxon>Rosaceae</taxon>
        <taxon>Rosoideae</taxon>
        <taxon>Rosoideae incertae sedis</taxon>
        <taxon>Rubus</taxon>
    </lineage>
</organism>
<reference evidence="2 3" key="1">
    <citation type="journal article" date="2023" name="G3 (Bethesda)">
        <title>A chromosome-length genome assembly and annotation of blackberry (Rubus argutus, cv. 'Hillquist').</title>
        <authorList>
            <person name="Bruna T."/>
            <person name="Aryal R."/>
            <person name="Dudchenko O."/>
            <person name="Sargent D.J."/>
            <person name="Mead D."/>
            <person name="Buti M."/>
            <person name="Cavallini A."/>
            <person name="Hytonen T."/>
            <person name="Andres J."/>
            <person name="Pham M."/>
            <person name="Weisz D."/>
            <person name="Mascagni F."/>
            <person name="Usai G."/>
            <person name="Natali L."/>
            <person name="Bassil N."/>
            <person name="Fernandez G.E."/>
            <person name="Lomsadze A."/>
            <person name="Armour M."/>
            <person name="Olukolu B."/>
            <person name="Poorten T."/>
            <person name="Britton C."/>
            <person name="Davik J."/>
            <person name="Ashrafi H."/>
            <person name="Aiden E.L."/>
            <person name="Borodovsky M."/>
            <person name="Worthington M."/>
        </authorList>
    </citation>
    <scope>NUCLEOTIDE SEQUENCE [LARGE SCALE GENOMIC DNA]</scope>
    <source>
        <strain evidence="2">PI 553951</strain>
    </source>
</reference>
<accession>A0AAW1VVF9</accession>
<evidence type="ECO:0000313" key="3">
    <source>
        <dbReference type="Proteomes" id="UP001457282"/>
    </source>
</evidence>
<dbReference type="AlphaFoldDB" id="A0AAW1VVF9"/>
<sequence>MVRVLGGMNSRELSQNNHSTNSGGDFLAALDAESDVDIAVADDDEGLEPVLVGLIRVTVRTILGQTTIQIGKRAMIQSREVGGGVSASSSRWLVGLQMGMAARLRQKAELGSVVARPGFDGNKASSSPAGLD</sequence>
<keyword evidence="3" id="KW-1185">Reference proteome</keyword>
<comment type="caution">
    <text evidence="2">The sequence shown here is derived from an EMBL/GenBank/DDBJ whole genome shotgun (WGS) entry which is preliminary data.</text>
</comment>
<dbReference type="EMBL" id="JBEDUW010000007">
    <property type="protein sequence ID" value="KAK9911735.1"/>
    <property type="molecule type" value="Genomic_DNA"/>
</dbReference>
<proteinExistence type="predicted"/>
<protein>
    <submittedName>
        <fullName evidence="2">Uncharacterized protein</fullName>
    </submittedName>
</protein>
<name>A0AAW1VVF9_RUBAR</name>